<dbReference type="PANTHER" id="PTHR43098">
    <property type="entry name" value="L-ORNITHINE N(5)-MONOOXYGENASE-RELATED"/>
    <property type="match status" value="1"/>
</dbReference>
<evidence type="ECO:0000256" key="6">
    <source>
        <dbReference type="ARBA" id="ARBA00023002"/>
    </source>
</evidence>
<keyword evidence="7 8" id="KW-0503">Monooxygenase</keyword>
<dbReference type="EMBL" id="CP014169">
    <property type="protein sequence ID" value="AOH87312.1"/>
    <property type="molecule type" value="Genomic_DNA"/>
</dbReference>
<sequence length="636" mass="71133">MVEDIAKAVLLRLADAEGLNPDLLKDRYVAERNRRIVPTGNGQYTPTVEGAFANFGRDPWADPNFQRDAVLGHSEVIVAGAGFGGLVSAARLREAGCNDIRVIDEAGDFGGTWYWNRYPGAMCDIEAHIYLPLIEELGYAPKHRYSYAPEMLDVSQRAGRHYGLYEQALFQTSILDVRWLESEKHWLVETNRGDRLTCDILVMACGRQSLPKLPGIPGIDRFKGHAFHSSRWDYAYTGGDFHGGMTGLADKRVAVIGTGATAIQLIPEVAKDAKELLVFQRTPSSVGVRANRDTPPDYADRSRPGWQRERRYNFQSIISNIPQDQDLVGDGWTDFTRKIKPPTPIELAEQLGRQPTPEELKLVAEIFDYRVMNELRGRIDDIVADPETAELLKPWYRWFCKRPCFHDGYLETFNRLNVRLIDTGGLGVERISETGIVVDGVEYPIDCLIFATGFEANISYKRLTGFEVYGRGGLALGDHWTGGVRTLHGMMTDGFPNLFMVGGNQQTTAAVNAVHLIDEQAEHVAYIYRRFKELGLRQIEPTSDAVDDYVHIIRSSPANAALVDFYKDCTPGYYNAEGKATRSEDIFFGGRYGDGPIPFFRMLQAWRATGQMEGLTLGDYTGEHVGSGDYVSNIIS</sequence>
<keyword evidence="8" id="KW-0614">Plasmid</keyword>
<keyword evidence="4" id="KW-0274">FAD</keyword>
<reference evidence="8 9" key="1">
    <citation type="submission" date="2016-01" db="EMBL/GenBank/DDBJ databases">
        <title>Complete genome and mega plasmid sequence of Sphingomonas panacis DCY99 elicits systemic resistance in rice to Xanthomonas oryzae.</title>
        <authorList>
            <person name="Kim Y.J."/>
            <person name="Yang D.C."/>
            <person name="Sing P."/>
        </authorList>
    </citation>
    <scope>NUCLEOTIDE SEQUENCE [LARGE SCALE GENOMIC DNA]</scope>
    <source>
        <strain evidence="8 9">DCY99</strain>
        <plasmid evidence="9">Plasmid</plasmid>
    </source>
</reference>
<evidence type="ECO:0000313" key="9">
    <source>
        <dbReference type="Proteomes" id="UP000094256"/>
    </source>
</evidence>
<dbReference type="SUPFAM" id="SSF51905">
    <property type="entry name" value="FAD/NAD(P)-binding domain"/>
    <property type="match status" value="1"/>
</dbReference>
<dbReference type="PANTHER" id="PTHR43098:SF4">
    <property type="entry name" value="BLR3857 PROTEIN"/>
    <property type="match status" value="1"/>
</dbReference>
<dbReference type="AlphaFoldDB" id="A0A1B3ZIR5"/>
<evidence type="ECO:0000256" key="4">
    <source>
        <dbReference type="ARBA" id="ARBA00022827"/>
    </source>
</evidence>
<evidence type="ECO:0000313" key="8">
    <source>
        <dbReference type="EMBL" id="AOH87312.1"/>
    </source>
</evidence>
<dbReference type="InterPro" id="IPR036188">
    <property type="entry name" value="FAD/NAD-bd_sf"/>
</dbReference>
<proteinExistence type="inferred from homology"/>
<dbReference type="InterPro" id="IPR050775">
    <property type="entry name" value="FAD-binding_Monooxygenases"/>
</dbReference>
<accession>A0A1B3ZIR5</accession>
<dbReference type="Gene3D" id="3.50.50.60">
    <property type="entry name" value="FAD/NAD(P)-binding domain"/>
    <property type="match status" value="2"/>
</dbReference>
<organism evidence="8 9">
    <name type="scientific">Sphingomonas panacis</name>
    <dbReference type="NCBI Taxonomy" id="1560345"/>
    <lineage>
        <taxon>Bacteria</taxon>
        <taxon>Pseudomonadati</taxon>
        <taxon>Pseudomonadota</taxon>
        <taxon>Alphaproteobacteria</taxon>
        <taxon>Sphingomonadales</taxon>
        <taxon>Sphingomonadaceae</taxon>
        <taxon>Sphingomonas</taxon>
    </lineage>
</organism>
<evidence type="ECO:0000256" key="7">
    <source>
        <dbReference type="ARBA" id="ARBA00023033"/>
    </source>
</evidence>
<dbReference type="KEGG" id="span:AWL63_23805"/>
<keyword evidence="9" id="KW-1185">Reference proteome</keyword>
<evidence type="ECO:0000256" key="1">
    <source>
        <dbReference type="ARBA" id="ARBA00001974"/>
    </source>
</evidence>
<dbReference type="OrthoDB" id="312624at2"/>
<protein>
    <submittedName>
        <fullName evidence="8">Monooxygenase</fullName>
    </submittedName>
</protein>
<comment type="cofactor">
    <cofactor evidence="1">
        <name>FAD</name>
        <dbReference type="ChEBI" id="CHEBI:57692"/>
    </cofactor>
</comment>
<evidence type="ECO:0000256" key="5">
    <source>
        <dbReference type="ARBA" id="ARBA00022857"/>
    </source>
</evidence>
<keyword evidence="6" id="KW-0560">Oxidoreductase</keyword>
<comment type="similarity">
    <text evidence="2">Belongs to the FAD-binding monooxygenase family.</text>
</comment>
<gene>
    <name evidence="8" type="ORF">AWL63_23805</name>
</gene>
<keyword evidence="5" id="KW-0521">NADP</keyword>
<dbReference type="PRINTS" id="PR00411">
    <property type="entry name" value="PNDRDTASEI"/>
</dbReference>
<keyword evidence="3" id="KW-0285">Flavoprotein</keyword>
<dbReference type="Proteomes" id="UP000094256">
    <property type="component" value="Plasmid unnamed"/>
</dbReference>
<name>A0A1B3ZIR5_9SPHN</name>
<dbReference type="Pfam" id="PF13450">
    <property type="entry name" value="NAD_binding_8"/>
    <property type="match status" value="1"/>
</dbReference>
<dbReference type="GO" id="GO:0004497">
    <property type="term" value="F:monooxygenase activity"/>
    <property type="evidence" value="ECO:0007669"/>
    <property type="project" value="UniProtKB-KW"/>
</dbReference>
<geneLocation type="plasmid" evidence="9"/>
<evidence type="ECO:0000256" key="3">
    <source>
        <dbReference type="ARBA" id="ARBA00022630"/>
    </source>
</evidence>
<evidence type="ECO:0000256" key="2">
    <source>
        <dbReference type="ARBA" id="ARBA00010139"/>
    </source>
</evidence>